<organism evidence="1 2">
    <name type="scientific">Pluteus cervinus</name>
    <dbReference type="NCBI Taxonomy" id="181527"/>
    <lineage>
        <taxon>Eukaryota</taxon>
        <taxon>Fungi</taxon>
        <taxon>Dikarya</taxon>
        <taxon>Basidiomycota</taxon>
        <taxon>Agaricomycotina</taxon>
        <taxon>Agaricomycetes</taxon>
        <taxon>Agaricomycetidae</taxon>
        <taxon>Agaricales</taxon>
        <taxon>Pluteineae</taxon>
        <taxon>Pluteaceae</taxon>
        <taxon>Pluteus</taxon>
    </lineage>
</organism>
<proteinExistence type="predicted"/>
<reference evidence="1 2" key="1">
    <citation type="journal article" date="2019" name="Nat. Ecol. Evol.">
        <title>Megaphylogeny resolves global patterns of mushroom evolution.</title>
        <authorList>
            <person name="Varga T."/>
            <person name="Krizsan K."/>
            <person name="Foldi C."/>
            <person name="Dima B."/>
            <person name="Sanchez-Garcia M."/>
            <person name="Sanchez-Ramirez S."/>
            <person name="Szollosi G.J."/>
            <person name="Szarkandi J.G."/>
            <person name="Papp V."/>
            <person name="Albert L."/>
            <person name="Andreopoulos W."/>
            <person name="Angelini C."/>
            <person name="Antonin V."/>
            <person name="Barry K.W."/>
            <person name="Bougher N.L."/>
            <person name="Buchanan P."/>
            <person name="Buyck B."/>
            <person name="Bense V."/>
            <person name="Catcheside P."/>
            <person name="Chovatia M."/>
            <person name="Cooper J."/>
            <person name="Damon W."/>
            <person name="Desjardin D."/>
            <person name="Finy P."/>
            <person name="Geml J."/>
            <person name="Haridas S."/>
            <person name="Hughes K."/>
            <person name="Justo A."/>
            <person name="Karasinski D."/>
            <person name="Kautmanova I."/>
            <person name="Kiss B."/>
            <person name="Kocsube S."/>
            <person name="Kotiranta H."/>
            <person name="LaButti K.M."/>
            <person name="Lechner B.E."/>
            <person name="Liimatainen K."/>
            <person name="Lipzen A."/>
            <person name="Lukacs Z."/>
            <person name="Mihaltcheva S."/>
            <person name="Morgado L.N."/>
            <person name="Niskanen T."/>
            <person name="Noordeloos M.E."/>
            <person name="Ohm R.A."/>
            <person name="Ortiz-Santana B."/>
            <person name="Ovrebo C."/>
            <person name="Racz N."/>
            <person name="Riley R."/>
            <person name="Savchenko A."/>
            <person name="Shiryaev A."/>
            <person name="Soop K."/>
            <person name="Spirin V."/>
            <person name="Szebenyi C."/>
            <person name="Tomsovsky M."/>
            <person name="Tulloss R.E."/>
            <person name="Uehling J."/>
            <person name="Grigoriev I.V."/>
            <person name="Vagvolgyi C."/>
            <person name="Papp T."/>
            <person name="Martin F.M."/>
            <person name="Miettinen O."/>
            <person name="Hibbett D.S."/>
            <person name="Nagy L.G."/>
        </authorList>
    </citation>
    <scope>NUCLEOTIDE SEQUENCE [LARGE SCALE GENOMIC DNA]</scope>
    <source>
        <strain evidence="1 2">NL-1719</strain>
    </source>
</reference>
<name>A0ACD3AGR7_9AGAR</name>
<protein>
    <submittedName>
        <fullName evidence="1">Uncharacterized protein</fullName>
    </submittedName>
</protein>
<evidence type="ECO:0000313" key="1">
    <source>
        <dbReference type="EMBL" id="TFK64860.1"/>
    </source>
</evidence>
<gene>
    <name evidence="1" type="ORF">BDN72DRAFT_774082</name>
</gene>
<dbReference type="EMBL" id="ML208458">
    <property type="protein sequence ID" value="TFK64860.1"/>
    <property type="molecule type" value="Genomic_DNA"/>
</dbReference>
<accession>A0ACD3AGR7</accession>
<keyword evidence="2" id="KW-1185">Reference proteome</keyword>
<dbReference type="Proteomes" id="UP000308600">
    <property type="component" value="Unassembled WGS sequence"/>
</dbReference>
<evidence type="ECO:0000313" key="2">
    <source>
        <dbReference type="Proteomes" id="UP000308600"/>
    </source>
</evidence>
<sequence length="666" mass="74090">MDHSAGTETPATSVSSDSVPAVSTEPWYKRRFPLPPTSSDVYKPKDALEDISGICYALELFLASHMVESEDYCHSKDPKKERLYFASGFGLIQCVKGLMSYEDEDLLAAIGHTKRGIQIASLHRKQQTLFGSRIVGFVASSLGATTNSGIVNFIKGMTPVERHAELVYAESSFQKALLGIVYSGDWLAFIKEALNLRNATTIYKHLGMYIDHMDALAAQASPEPAPNSTPRIDTTVDAHFRSGVYLGIGMCNIILSMMPGRLLTIVELFGYTGDRKYGLEMLMKAGGWTATSDEPLVGVEEEGVRRSICDMSLLIFHLVLSSFTFDGVDIGMATKILQWNLKRYPNGVFFLFGAGRLARCRSQPLEAIEYYTRAMESQSQYRNLHHISFWEISIARLALWDVKGSSEFWRELVKEATWSKCIYTYGLAVCLLEVGSDAEKIEAAKLLEQVPDLRQKIAGKSIPLEKYAGRKARKFHSQGALTLPALELAYIFHGIAHAPREVIIGKMLPEVQSTLQKLGEREKIEKKWNGGKGGYWDDYSLARFLEGVCLRYVAYPDLDAVVDSKEVLAIPKEVAEVGAAKAFAAVFEHGPKIELDHHLVYHAHYELGRLLACQSKHDEAKAQFELVLSGKPLEVGQSGKKGKYSMENSLHMRTHAAAEALQQKQL</sequence>